<keyword evidence="10" id="KW-0539">Nucleus</keyword>
<dbReference type="Proteomes" id="UP001417504">
    <property type="component" value="Unassembled WGS sequence"/>
</dbReference>
<evidence type="ECO:0000256" key="8">
    <source>
        <dbReference type="ARBA" id="ARBA00023054"/>
    </source>
</evidence>
<evidence type="ECO:0000259" key="14">
    <source>
        <dbReference type="Pfam" id="PF03800"/>
    </source>
</evidence>
<comment type="subcellular location">
    <subcellularLocation>
        <location evidence="2">Chromosome</location>
        <location evidence="2">Centromere</location>
    </subcellularLocation>
    <subcellularLocation>
        <location evidence="1">Nucleus</location>
    </subcellularLocation>
</comment>
<dbReference type="CDD" id="cd19953">
    <property type="entry name" value="PDS5"/>
    <property type="match status" value="1"/>
</dbReference>
<evidence type="ECO:0000256" key="9">
    <source>
        <dbReference type="ARBA" id="ARBA00023204"/>
    </source>
</evidence>
<name>A0AAP0ESG1_9MAGN</name>
<dbReference type="InterPro" id="IPR005549">
    <property type="entry name" value="Kinetochore_Nuf2_N"/>
</dbReference>
<dbReference type="EMBL" id="JBBNAE010000009">
    <property type="protein sequence ID" value="KAK9096047.1"/>
    <property type="molecule type" value="Genomic_DNA"/>
</dbReference>
<accession>A0AAP0ESG1</accession>
<evidence type="ECO:0000256" key="7">
    <source>
        <dbReference type="ARBA" id="ARBA00022776"/>
    </source>
</evidence>
<keyword evidence="7" id="KW-0498">Mitosis</keyword>
<dbReference type="InterPro" id="IPR016024">
    <property type="entry name" value="ARM-type_fold"/>
</dbReference>
<dbReference type="PANTHER" id="PTHR12663">
    <property type="entry name" value="ANDROGEN INDUCED INHIBITOR OF PROLIFERATION AS3 / PDS5-RELATED"/>
    <property type="match status" value="1"/>
</dbReference>
<dbReference type="InterPro" id="IPR038275">
    <property type="entry name" value="Nuf2_N_sf"/>
</dbReference>
<feature type="coiled-coil region" evidence="13">
    <location>
        <begin position="1524"/>
        <end position="1586"/>
    </location>
</feature>
<keyword evidence="6" id="KW-0227">DNA damage</keyword>
<keyword evidence="8 13" id="KW-0175">Coiled coil</keyword>
<feature type="coiled-coil region" evidence="13">
    <location>
        <begin position="1744"/>
        <end position="1789"/>
    </location>
</feature>
<evidence type="ECO:0000313" key="15">
    <source>
        <dbReference type="EMBL" id="KAK9096047.1"/>
    </source>
</evidence>
<dbReference type="InterPro" id="IPR039776">
    <property type="entry name" value="Pds5"/>
</dbReference>
<dbReference type="InterPro" id="IPR011989">
    <property type="entry name" value="ARM-like"/>
</dbReference>
<evidence type="ECO:0000256" key="10">
    <source>
        <dbReference type="ARBA" id="ARBA00023242"/>
    </source>
</evidence>
<dbReference type="GO" id="GO:0031262">
    <property type="term" value="C:Ndc80 complex"/>
    <property type="evidence" value="ECO:0007669"/>
    <property type="project" value="InterPro"/>
</dbReference>
<dbReference type="GO" id="GO:0035825">
    <property type="term" value="P:homologous recombination"/>
    <property type="evidence" value="ECO:0007669"/>
    <property type="project" value="UniProtKB-ARBA"/>
</dbReference>
<dbReference type="GO" id="GO:0007064">
    <property type="term" value="P:mitotic sister chromatid cohesion"/>
    <property type="evidence" value="ECO:0007669"/>
    <property type="project" value="InterPro"/>
</dbReference>
<keyword evidence="4" id="KW-0158">Chromosome</keyword>
<comment type="caution">
    <text evidence="15">The sequence shown here is derived from an EMBL/GenBank/DDBJ whole genome shotgun (WGS) entry which is preliminary data.</text>
</comment>
<keyword evidence="16" id="KW-1185">Reference proteome</keyword>
<evidence type="ECO:0000256" key="2">
    <source>
        <dbReference type="ARBA" id="ARBA00004584"/>
    </source>
</evidence>
<dbReference type="GO" id="GO:0005634">
    <property type="term" value="C:nucleus"/>
    <property type="evidence" value="ECO:0007669"/>
    <property type="project" value="UniProtKB-SubCell"/>
</dbReference>
<evidence type="ECO:0000256" key="6">
    <source>
        <dbReference type="ARBA" id="ARBA00022763"/>
    </source>
</evidence>
<dbReference type="GO" id="GO:0051301">
    <property type="term" value="P:cell division"/>
    <property type="evidence" value="ECO:0007669"/>
    <property type="project" value="UniProtKB-KW"/>
</dbReference>
<organism evidence="15 16">
    <name type="scientific">Stephania japonica</name>
    <dbReference type="NCBI Taxonomy" id="461633"/>
    <lineage>
        <taxon>Eukaryota</taxon>
        <taxon>Viridiplantae</taxon>
        <taxon>Streptophyta</taxon>
        <taxon>Embryophyta</taxon>
        <taxon>Tracheophyta</taxon>
        <taxon>Spermatophyta</taxon>
        <taxon>Magnoliopsida</taxon>
        <taxon>Ranunculales</taxon>
        <taxon>Menispermaceae</taxon>
        <taxon>Menispermoideae</taxon>
        <taxon>Cissampelideae</taxon>
        <taxon>Stephania</taxon>
    </lineage>
</organism>
<protein>
    <recommendedName>
        <fullName evidence="14">Kinetochore protein Nuf2 N-terminal domain-containing protein</fullName>
    </recommendedName>
</protein>
<gene>
    <name evidence="15" type="ORF">Sjap_021544</name>
</gene>
<evidence type="ECO:0000256" key="4">
    <source>
        <dbReference type="ARBA" id="ARBA00022454"/>
    </source>
</evidence>
<reference evidence="15 16" key="1">
    <citation type="submission" date="2024-01" db="EMBL/GenBank/DDBJ databases">
        <title>Genome assemblies of Stephania.</title>
        <authorList>
            <person name="Yang L."/>
        </authorList>
    </citation>
    <scope>NUCLEOTIDE SEQUENCE [LARGE SCALE GENOMIC DNA]</scope>
    <source>
        <strain evidence="15">QJT</strain>
        <tissue evidence="15">Leaf</tissue>
    </source>
</reference>
<evidence type="ECO:0000256" key="12">
    <source>
        <dbReference type="ARBA" id="ARBA00023328"/>
    </source>
</evidence>
<dbReference type="Pfam" id="PF03800">
    <property type="entry name" value="Nuf2"/>
    <property type="match status" value="1"/>
</dbReference>
<evidence type="ECO:0000256" key="1">
    <source>
        <dbReference type="ARBA" id="ARBA00004123"/>
    </source>
</evidence>
<keyword evidence="11" id="KW-0131">Cell cycle</keyword>
<comment type="similarity">
    <text evidence="3">Belongs to the NUF2 family.</text>
</comment>
<dbReference type="Gene3D" id="1.10.418.60">
    <property type="entry name" value="Ncd80 complex, Nuf2 subunit"/>
    <property type="match status" value="1"/>
</dbReference>
<keyword evidence="12" id="KW-0137">Centromere</keyword>
<dbReference type="GO" id="GO:0006281">
    <property type="term" value="P:DNA repair"/>
    <property type="evidence" value="ECO:0007669"/>
    <property type="project" value="UniProtKB-KW"/>
</dbReference>
<dbReference type="Gene3D" id="1.25.10.10">
    <property type="entry name" value="Leucine-rich Repeat Variant"/>
    <property type="match status" value="2"/>
</dbReference>
<evidence type="ECO:0000256" key="3">
    <source>
        <dbReference type="ARBA" id="ARBA00005498"/>
    </source>
</evidence>
<evidence type="ECO:0000256" key="11">
    <source>
        <dbReference type="ARBA" id="ARBA00023306"/>
    </source>
</evidence>
<proteinExistence type="inferred from homology"/>
<feature type="domain" description="Kinetochore protein Nuf2 N-terminal" evidence="14">
    <location>
        <begin position="1456"/>
        <end position="1520"/>
    </location>
</feature>
<evidence type="ECO:0000313" key="16">
    <source>
        <dbReference type="Proteomes" id="UP001417504"/>
    </source>
</evidence>
<keyword evidence="9" id="KW-0234">DNA repair</keyword>
<dbReference type="SUPFAM" id="SSF48371">
    <property type="entry name" value="ARM repeat"/>
    <property type="match status" value="1"/>
</dbReference>
<evidence type="ECO:0000256" key="5">
    <source>
        <dbReference type="ARBA" id="ARBA00022618"/>
    </source>
</evidence>
<dbReference type="Pfam" id="PF20168">
    <property type="entry name" value="PDS5"/>
    <property type="match status" value="1"/>
</dbReference>
<sequence length="1856" mass="209843">MATGAEAVAAKVISDVGEQIARQKRLTKDSLVKLLRKAEDAFPALGQSSKLKASIQPLSDSLVQHKLFQHGDKDVRLLVASCFCHVIRVLAPDPPYSHEILRDIFKLIISTFRDLVDTTSPYFMRRVKILETVDKLKCCVLLLDIGCTDLVLEMFNVFFSIIRENHQHSQFQAMLSIMILILEEEVSLPLLEVIFRNLLREKVATSASFKLAVSVIQNASEKLEHLVKGYLTSAILDRDSIQSELKEFHHDVIYEIFQCAPQMLNAVIPNLTHELLTDQVDVRIKAVNLLGKLLAVPCCRIAHEYRQLFVEFLKRFSDKSPEVRISVLRSVKAYCISNSSGTKSIEILAALEERLLDLDDKVRTQAVSVVCEMAKSKLKCIPSKLILQATERLRDKKVSVRTNALQKLLELYRSYCTQCSEGLMTIDDCLEQIPCRILMLCYDKDCKDFRPQRMELLLAEDLFPMLLPVEETLRHWTFLFSVFTPAHLKALNSILTQKRRLQMEMLVYLDLRQKEKEIGSEELQIELQSSFMKMSRSFVDPSKAEECFHKLHKMKDNSIFKDLARFLDGEIDSFTSHNIREVFLKRIGDKHPLYEFLRVLSAKCSFNIFCSKHVHYIVLGLIERDNLNKNLEAASVDLLQDIVSSFPSLLRGCEQQLQMLLSEMDSPYMDKLLQMLGKAGSHLSIELSDFYPSLERLCLDGTRLQSKYAVSVIASLSDSSDHWVFPNLYQKLVNSLQDSENVSTVLQALGCILQYSISLSESQRKVITSIVGKILHDDVESFDDSPPVDEDFGCSAACTLKIFGLKMLVKSILPHQGTCSTCQIKDVLELLLKILSEGEISCNNITSETDRAQMRLAASKSVLRLARKWDMHISPQLFVLAILKAKDPSPYVRRLFIDKIHDLLMRHAIPSRYACAFTLAVSDSRKDLKANALKFLAEFVREYSKGVQIHQDYLTRDQGAKMMTYPEYTVVYLIHILAHDPDFRSKCQDEKFYAGICRPLYAILQALASASVDGNKNVGNHSLSHVLNIFHAIRKAEDAVDSKATHNLHALAEIGVVITKAINRNSVSPSHTLGVVLLPSSFYKAGVDARSNETDLSSITECSFDANFFEKVLHFLESYFSQATICSSRHRRKVQEDGQHWNIANNSLTNIPEQGKVDKTSRKKVKNEKSHLQIKEIQSMACQVNSKSVNKQGASVIDSESRGVLSEISVDDAPESIANNCIDPNLVSTQRLSYSHSLIRRSSSSTTQVSVQGVDLVPCTSLEENKKKKAKDSGVEKRCKYSNVNHPNTNCNTEVVKDMHDELPGEQIKLCKPVSECFRLSDEFECESSSGEEAGEFQLKNRFYIESTAIKSKKGAVGAGKRKTKERQEIVSAGPEVSSAHSPVKTYGFENSEAKKNLRECGSIHAGCVVVVGEMSSSYQVQQLSRGEIVSTLAANDIHIREEDLLRPTPDLAFSLYSASVRVMNLYHKIKETVAAVFCPTPFTLKDLIKPDPNRTALFLSAVLNFYLHMVGKLESLRPYVDPINSYVEKQTELESQIAELNTEIVTLQHAREMEQPLVLEVDAKVKELRQTIQSLNTQQMSLKSSFRTLRDKTKEIEEKISNADFALVQSAQENAKLRSKIVQSPEKLQGAVEEKKVTLADAKNSERSAMQAFQEKTTTLEIYSKAAKKMSKQLAQMQAIQEQRMVYVELFGVMALYLILEMCRVITYGDQVNSGKAIDKEVKVLKAKLSDDRMLEMSLEAKLVERQGKVEQLEESRRAFERERDLKYEEATKMLNSVKLEVESKRNDLASRGEKVQAMIAEVDNLNLQMNLVKESSASTQQELYFKCEEIVNEFHNYAHSIDGLMQRRLDGVQN</sequence>
<keyword evidence="5" id="KW-0132">Cell division</keyword>
<dbReference type="PANTHER" id="PTHR12663:SF50">
    <property type="entry name" value="SISTER CHROMATID COHESION PROTEIN PDS5 HOMOLOG B"/>
    <property type="match status" value="1"/>
</dbReference>
<dbReference type="GO" id="GO:0000785">
    <property type="term" value="C:chromatin"/>
    <property type="evidence" value="ECO:0007669"/>
    <property type="project" value="TreeGrafter"/>
</dbReference>
<evidence type="ECO:0000256" key="13">
    <source>
        <dbReference type="SAM" id="Coils"/>
    </source>
</evidence>